<feature type="coiled-coil region" evidence="1">
    <location>
        <begin position="571"/>
        <end position="686"/>
    </location>
</feature>
<evidence type="ECO:0000313" key="5">
    <source>
        <dbReference type="Proteomes" id="UP000053237"/>
    </source>
</evidence>
<dbReference type="Proteomes" id="UP000053237">
    <property type="component" value="Unassembled WGS sequence"/>
</dbReference>
<dbReference type="PANTHER" id="PTHR14332:SF3">
    <property type="entry name" value="DISRUPTED IN SCHIZOPHRENIA 1 PROTEIN"/>
    <property type="match status" value="1"/>
</dbReference>
<dbReference type="PANTHER" id="PTHR14332">
    <property type="entry name" value="DISRUPTED IN SCHIZOPHRENIA 1 PROTEIN"/>
    <property type="match status" value="1"/>
</dbReference>
<name>A0A024GHT9_9STRA</name>
<protein>
    <recommendedName>
        <fullName evidence="3">UVR domain-containing protein</fullName>
    </recommendedName>
</protein>
<proteinExistence type="predicted"/>
<feature type="coiled-coil region" evidence="1">
    <location>
        <begin position="982"/>
        <end position="1009"/>
    </location>
</feature>
<evidence type="ECO:0000259" key="3">
    <source>
        <dbReference type="PROSITE" id="PS50151"/>
    </source>
</evidence>
<feature type="compositionally biased region" description="Basic and acidic residues" evidence="2">
    <location>
        <begin position="1"/>
        <end position="12"/>
    </location>
</feature>
<evidence type="ECO:0000256" key="2">
    <source>
        <dbReference type="SAM" id="MobiDB-lite"/>
    </source>
</evidence>
<feature type="compositionally biased region" description="Basic and acidic residues" evidence="2">
    <location>
        <begin position="1208"/>
        <end position="1226"/>
    </location>
</feature>
<feature type="compositionally biased region" description="Basic and acidic residues" evidence="2">
    <location>
        <begin position="1337"/>
        <end position="1350"/>
    </location>
</feature>
<feature type="compositionally biased region" description="Basic and acidic residues" evidence="2">
    <location>
        <begin position="1495"/>
        <end position="1515"/>
    </location>
</feature>
<feature type="compositionally biased region" description="Acidic residues" evidence="2">
    <location>
        <begin position="1270"/>
        <end position="1285"/>
    </location>
</feature>
<feature type="compositionally biased region" description="Acidic residues" evidence="2">
    <location>
        <begin position="1440"/>
        <end position="1449"/>
    </location>
</feature>
<keyword evidence="5" id="KW-1185">Reference proteome</keyword>
<feature type="region of interest" description="Disordered" evidence="2">
    <location>
        <begin position="1"/>
        <end position="92"/>
    </location>
</feature>
<feature type="domain" description="UVR" evidence="3">
    <location>
        <begin position="757"/>
        <end position="792"/>
    </location>
</feature>
<feature type="compositionally biased region" description="Acidic residues" evidence="2">
    <location>
        <begin position="1317"/>
        <end position="1336"/>
    </location>
</feature>
<gene>
    <name evidence="4" type="ORF">BN9_070150</name>
</gene>
<dbReference type="OrthoDB" id="79523at2759"/>
<feature type="region of interest" description="Disordered" evidence="2">
    <location>
        <begin position="921"/>
        <end position="947"/>
    </location>
</feature>
<keyword evidence="1" id="KW-0175">Coiled coil</keyword>
<dbReference type="EMBL" id="CAIX01000116">
    <property type="protein sequence ID" value="CCI46086.1"/>
    <property type="molecule type" value="Genomic_DNA"/>
</dbReference>
<feature type="coiled-coil region" evidence="1">
    <location>
        <begin position="779"/>
        <end position="860"/>
    </location>
</feature>
<evidence type="ECO:0000313" key="4">
    <source>
        <dbReference type="EMBL" id="CCI46086.1"/>
    </source>
</evidence>
<feature type="region of interest" description="Disordered" evidence="2">
    <location>
        <begin position="1487"/>
        <end position="1526"/>
    </location>
</feature>
<dbReference type="GO" id="GO:0045111">
    <property type="term" value="C:intermediate filament cytoskeleton"/>
    <property type="evidence" value="ECO:0007669"/>
    <property type="project" value="TreeGrafter"/>
</dbReference>
<dbReference type="InParanoid" id="A0A024GHT9"/>
<dbReference type="InterPro" id="IPR001943">
    <property type="entry name" value="UVR_dom"/>
</dbReference>
<sequence length="1526" mass="170678">MFNRFFKKEEGANKQPAGPPAFRNSYNVNATSTGAGIGSTQPDASTGAERDGGGFFNLPPSANSNKQMLTSHNTTSSNHGMHSSPASSTLSDHTTTAVDMFGGMSVKQPTSTSTLYTEEKPVIAPSSESNSLFNGLDVVSSKPLHLNTTNTPAVLNETPQRRRSTAKSRPTTFNYLDTVQSKEINATSNTNTPLSSSNSAVARALKVKKKKKTFRPGFGRQLSEDAVAALQRGDIQDEEIVKANTTTTNTAVTNPIRDFSEDLTSLLPPLPGKLTNSGEISSVLAGLTVHNPILRKESSTSILAGLTVHTNKSPASFSVGNEPSPTSSIHSTSSILYAQGMPKVTESKEIIPPDVKLKLSYTQSESLTKSPLQPSLSPIVPQSLEERFTATLRDFSESAFAFHETVSKQSEEESCLLERKMQLKSQLTQYEIDLRQVEANQQRACEEEDFEKADALNTSINSVRHCITLTESDLRKVDSEFTAFLKGKERTFVTQLRTTRGTFKELNTFCQDQEQIRADLKKNYETYQTNQLQQLQFENERIQTELHHVSVTLKHVTSERDEIEARITEQCKSEIEVQKSLEEEKQVVEEEVRELERQLSIKKARVTEIQMAIDKAEKEIDVVRNRFSRQVKRISDREEGILRTKSEVEADVEHLKEQKEQFIQKVREYQEKIMDSSTQIKSLRKAIMVATLLTDVLEMQEARREDSLVRKKERSNDLNSLSDKAAIAEQSVAMLRKQQEGLEKSLAMHANAKASADSMIPRLESEKKAAATQRNFKEAARISKDIKALEKDRNNAEEMSEVVEMELLDLLDQIKSSEERYKEHKKELINVEKAMDLETLEELSQEYKDLGKAVRKMERCCRERGIPQSVANDKKRFVEGNLAKDQSSQSASFLNAALVLIKSELDACVIQIQNLEKKHDIHQSFDDEDEEISDDDESSGYKSSDEEKQDFASQLKFLKEKISSLSQSEKLERTFNGDAALANDSETTLEGIDARLAALELEIEKATESEDYEVAAQLDEQFDILSHQKQKILDLQQENVTMIEGACEIQSEEGSARSDRDQNFLHEKQQVITTDEEEEEAGTDEPDQLTVEALENSINELEVSLKHLYGQEEALESAIARASDEDNFDAAAEYDEELNIVCAEIEAAKERLDTLRQNVSDMKGVAETQQCVVGNNVNNLFAGLGVKIANDQDNSSHVEFTTESVLNEEERKESLPDSEDFKEHSDTTQMLSHEVEDGDTGGEKLDIIAPSLEQKGSETDDNNNAQDLGQECEESQDEVVLDSESELMSQISQVSHSPEKHSEMPKPPTAVENPCIADDDVASYEKECEEENDIETQDAKQVRAEEGVVREDEEAREDEEVEVEEGEGRVVDEEMGVEDDEGRGQDEEVEKEDAAVSEGENAKEEDAVVGEEDEEVRVENGEVRQDNEKAREKDEKVTDENDTETIDEENTCVTTETDETLLQKSQYEATKTSLFDGLSFVTNKLSQLTSISEQTKMRTEDSPPDSETHQDKVDDANSLSVECASL</sequence>
<dbReference type="InterPro" id="IPR026081">
    <property type="entry name" value="DISC1"/>
</dbReference>
<comment type="caution">
    <text evidence="4">The sequence shown here is derived from an EMBL/GenBank/DDBJ whole genome shotgun (WGS) entry which is preliminary data.</text>
</comment>
<feature type="compositionally biased region" description="Acidic residues" evidence="2">
    <location>
        <begin position="1351"/>
        <end position="1365"/>
    </location>
</feature>
<feature type="coiled-coil region" evidence="1">
    <location>
        <begin position="420"/>
        <end position="447"/>
    </location>
</feature>
<evidence type="ECO:0000256" key="1">
    <source>
        <dbReference type="SAM" id="Coils"/>
    </source>
</evidence>
<feature type="compositionally biased region" description="Acidic residues" evidence="2">
    <location>
        <begin position="1373"/>
        <end position="1391"/>
    </location>
</feature>
<accession>A0A024GHT9</accession>
<dbReference type="GO" id="GO:0005815">
    <property type="term" value="C:microtubule organizing center"/>
    <property type="evidence" value="ECO:0007669"/>
    <property type="project" value="TreeGrafter"/>
</dbReference>
<feature type="compositionally biased region" description="Acidic residues" evidence="2">
    <location>
        <begin position="1407"/>
        <end position="1416"/>
    </location>
</feature>
<dbReference type="PROSITE" id="PS50151">
    <property type="entry name" value="UVR"/>
    <property type="match status" value="1"/>
</dbReference>
<dbReference type="GO" id="GO:0005874">
    <property type="term" value="C:microtubule"/>
    <property type="evidence" value="ECO:0007669"/>
    <property type="project" value="TreeGrafter"/>
</dbReference>
<feature type="compositionally biased region" description="Polar residues" evidence="2">
    <location>
        <begin position="1286"/>
        <end position="1296"/>
    </location>
</feature>
<organism evidence="4 5">
    <name type="scientific">Albugo candida</name>
    <dbReference type="NCBI Taxonomy" id="65357"/>
    <lineage>
        <taxon>Eukaryota</taxon>
        <taxon>Sar</taxon>
        <taxon>Stramenopiles</taxon>
        <taxon>Oomycota</taxon>
        <taxon>Peronosporomycetes</taxon>
        <taxon>Albuginales</taxon>
        <taxon>Albuginaceae</taxon>
        <taxon>Albugo</taxon>
    </lineage>
</organism>
<feature type="compositionally biased region" description="Polar residues" evidence="2">
    <location>
        <begin position="24"/>
        <end position="44"/>
    </location>
</feature>
<feature type="compositionally biased region" description="Polar residues" evidence="2">
    <location>
        <begin position="60"/>
        <end position="92"/>
    </location>
</feature>
<feature type="coiled-coil region" evidence="1">
    <location>
        <begin position="1091"/>
        <end position="1165"/>
    </location>
</feature>
<feature type="region of interest" description="Disordered" evidence="2">
    <location>
        <begin position="1199"/>
        <end position="1449"/>
    </location>
</feature>
<feature type="compositionally biased region" description="Basic and acidic residues" evidence="2">
    <location>
        <begin position="1417"/>
        <end position="1439"/>
    </location>
</feature>
<dbReference type="STRING" id="65357.A0A024GHT9"/>
<reference evidence="4 5" key="1">
    <citation type="submission" date="2012-05" db="EMBL/GenBank/DDBJ databases">
        <title>Recombination and specialization in a pathogen metapopulation.</title>
        <authorList>
            <person name="Gardiner A."/>
            <person name="Kemen E."/>
            <person name="Schultz-Larsen T."/>
            <person name="MacLean D."/>
            <person name="Van Oosterhout C."/>
            <person name="Jones J.D.G."/>
        </authorList>
    </citation>
    <scope>NUCLEOTIDE SEQUENCE [LARGE SCALE GENOMIC DNA]</scope>
    <source>
        <strain evidence="4 5">Ac Nc2</strain>
    </source>
</reference>
<feature type="compositionally biased region" description="Acidic residues" evidence="2">
    <location>
        <begin position="926"/>
        <end position="938"/>
    </location>
</feature>